<evidence type="ECO:0000313" key="3">
    <source>
        <dbReference type="Proteomes" id="UP000193920"/>
    </source>
</evidence>
<comment type="caution">
    <text evidence="2">The sequence shown here is derived from an EMBL/GenBank/DDBJ whole genome shotgun (WGS) entry which is preliminary data.</text>
</comment>
<dbReference type="AlphaFoldDB" id="A0A1Y2EWB5"/>
<keyword evidence="1" id="KW-1133">Transmembrane helix</keyword>
<dbReference type="Proteomes" id="UP000193920">
    <property type="component" value="Unassembled WGS sequence"/>
</dbReference>
<proteinExistence type="predicted"/>
<evidence type="ECO:0000313" key="2">
    <source>
        <dbReference type="EMBL" id="ORY75879.1"/>
    </source>
</evidence>
<feature type="transmembrane region" description="Helical" evidence="1">
    <location>
        <begin position="103"/>
        <end position="123"/>
    </location>
</feature>
<name>A0A1Y2EWB5_9FUNG</name>
<sequence>MQFRLYLIPLINIKLLFLHSLSDLFCNFASLLYSVNNKLRLYKYSLKSSFSISNFFIFISISNNIDGSVYENLSSNSFIINYALVQLFNRLFVYLSRLFNIEILTVLSYFKCFLLVFTSLIFFDI</sequence>
<gene>
    <name evidence="2" type="ORF">LY90DRAFT_501988</name>
</gene>
<accession>A0A1Y2EWB5</accession>
<organism evidence="2 3">
    <name type="scientific">Neocallimastix californiae</name>
    <dbReference type="NCBI Taxonomy" id="1754190"/>
    <lineage>
        <taxon>Eukaryota</taxon>
        <taxon>Fungi</taxon>
        <taxon>Fungi incertae sedis</taxon>
        <taxon>Chytridiomycota</taxon>
        <taxon>Chytridiomycota incertae sedis</taxon>
        <taxon>Neocallimastigomycetes</taxon>
        <taxon>Neocallimastigales</taxon>
        <taxon>Neocallimastigaceae</taxon>
        <taxon>Neocallimastix</taxon>
    </lineage>
</organism>
<keyword evidence="1" id="KW-0812">Transmembrane</keyword>
<evidence type="ECO:0000256" key="1">
    <source>
        <dbReference type="SAM" id="Phobius"/>
    </source>
</evidence>
<protein>
    <submittedName>
        <fullName evidence="2">Uncharacterized protein</fullName>
    </submittedName>
</protein>
<keyword evidence="3" id="KW-1185">Reference proteome</keyword>
<reference evidence="2 3" key="1">
    <citation type="submission" date="2016-08" db="EMBL/GenBank/DDBJ databases">
        <title>A Parts List for Fungal Cellulosomes Revealed by Comparative Genomics.</title>
        <authorList>
            <consortium name="DOE Joint Genome Institute"/>
            <person name="Haitjema C.H."/>
            <person name="Gilmore S.P."/>
            <person name="Henske J.K."/>
            <person name="Solomon K.V."/>
            <person name="De Groot R."/>
            <person name="Kuo A."/>
            <person name="Mondo S.J."/>
            <person name="Salamov A.A."/>
            <person name="Labutti K."/>
            <person name="Zhao Z."/>
            <person name="Chiniquy J."/>
            <person name="Barry K."/>
            <person name="Brewer H.M."/>
            <person name="Purvine S.O."/>
            <person name="Wright A.T."/>
            <person name="Boxma B."/>
            <person name="Van Alen T."/>
            <person name="Hackstein J.H."/>
            <person name="Baker S.E."/>
            <person name="Grigoriev I.V."/>
            <person name="O'Malley M.A."/>
        </authorList>
    </citation>
    <scope>NUCLEOTIDE SEQUENCE [LARGE SCALE GENOMIC DNA]</scope>
    <source>
        <strain evidence="2 3">G1</strain>
    </source>
</reference>
<dbReference type="EMBL" id="MCOG01000024">
    <property type="protein sequence ID" value="ORY75879.1"/>
    <property type="molecule type" value="Genomic_DNA"/>
</dbReference>
<keyword evidence="1" id="KW-0472">Membrane</keyword>